<dbReference type="InterPro" id="IPR036397">
    <property type="entry name" value="RNaseH_sf"/>
</dbReference>
<keyword evidence="2" id="KW-1185">Reference proteome</keyword>
<accession>C5KV28</accession>
<dbReference type="InterPro" id="IPR012337">
    <property type="entry name" value="RNaseH-like_sf"/>
</dbReference>
<dbReference type="Proteomes" id="UP000007800">
    <property type="component" value="Unassembled WGS sequence"/>
</dbReference>
<proteinExistence type="predicted"/>
<reference evidence="1 2" key="1">
    <citation type="submission" date="2008-07" db="EMBL/GenBank/DDBJ databases">
        <authorList>
            <person name="El-Sayed N."/>
            <person name="Caler E."/>
            <person name="Inman J."/>
            <person name="Amedeo P."/>
            <person name="Hass B."/>
            <person name="Wortman J."/>
        </authorList>
    </citation>
    <scope>NUCLEOTIDE SEQUENCE [LARGE SCALE GENOMIC DNA]</scope>
    <source>
        <strain evidence="2">ATCC 50983 / TXsc</strain>
    </source>
</reference>
<evidence type="ECO:0000313" key="2">
    <source>
        <dbReference type="Proteomes" id="UP000007800"/>
    </source>
</evidence>
<dbReference type="Gene3D" id="3.30.420.10">
    <property type="entry name" value="Ribonuclease H-like superfamily/Ribonuclease H"/>
    <property type="match status" value="1"/>
</dbReference>
<organism evidence="2">
    <name type="scientific">Perkinsus marinus (strain ATCC 50983 / TXsc)</name>
    <dbReference type="NCBI Taxonomy" id="423536"/>
    <lineage>
        <taxon>Eukaryota</taxon>
        <taxon>Sar</taxon>
        <taxon>Alveolata</taxon>
        <taxon>Perkinsozoa</taxon>
        <taxon>Perkinsea</taxon>
        <taxon>Perkinsida</taxon>
        <taxon>Perkinsidae</taxon>
        <taxon>Perkinsus</taxon>
    </lineage>
</organism>
<protein>
    <submittedName>
        <fullName evidence="1">Uncharacterized protein</fullName>
    </submittedName>
</protein>
<name>C5KV28_PERM5</name>
<dbReference type="GO" id="GO:0003676">
    <property type="term" value="F:nucleic acid binding"/>
    <property type="evidence" value="ECO:0007669"/>
    <property type="project" value="InterPro"/>
</dbReference>
<dbReference type="SUPFAM" id="SSF53098">
    <property type="entry name" value="Ribonuclease H-like"/>
    <property type="match status" value="1"/>
</dbReference>
<dbReference type="OMA" id="HCATEAY"/>
<evidence type="ECO:0000313" key="1">
    <source>
        <dbReference type="EMBL" id="EER11665.1"/>
    </source>
</evidence>
<dbReference type="OrthoDB" id="413122at2759"/>
<dbReference type="AlphaFoldDB" id="C5KV28"/>
<dbReference type="GeneID" id="9047092"/>
<dbReference type="EMBL" id="GG676390">
    <property type="protein sequence ID" value="EER11665.1"/>
    <property type="molecule type" value="Genomic_DNA"/>
</dbReference>
<sequence>MAENGVFRVCVTDQAQYSVSKRFREYLFSRSVVHCATEAYDEERLGWYERSRKELTVTLRAMVSEGQAMDSINQVRQRLALCTFVHNAIPYDDSSDLAPWAVHRSTADACTLYNDLLGREEVCQWLGSGLEFEDLTEGLQGISDYYRVQYGKSVESLRRLWLARKAEVRRRLADRRDPAGPGMLTRGKKRVLKQIEEVSKAPRKKL</sequence>
<dbReference type="InParanoid" id="C5KV28"/>
<dbReference type="RefSeq" id="XP_002779870.1">
    <property type="nucleotide sequence ID" value="XM_002779824.1"/>
</dbReference>
<gene>
    <name evidence="1" type="ORF">Pmar_PMAR012978</name>
</gene>